<dbReference type="InterPro" id="IPR001296">
    <property type="entry name" value="Glyco_trans_1"/>
</dbReference>
<evidence type="ECO:0000313" key="4">
    <source>
        <dbReference type="Proteomes" id="UP000008635"/>
    </source>
</evidence>
<dbReference type="HOGENOM" id="CLU_009583_2_0_0"/>
<sequence>MRPLRVGLFTDVFLPDHNGVSTSVLLLARELRRQGHDAWIITPAVPGYVDTEDCIVRLRSFTNPALPRQRMAVPGKRRLLGRFDLIHTHTPWVAGWWGARLASRWEAPHVATFHTHLEAYTHYVPGLSRLDRRVRAVQRLARRFYETAEVLVAPSSESARVVQGYGVTRPVRVVPTGIDPRLLEAAPPLSGPWPAGTRRLLSVGRLGHEKRFEVVLEALRQLRTQHNAHLAIIGEGPQASELRALAARLGVADAVTFVGPVPLAHMGAYYRQAELFLFGSDTETQGLVLHEAQVMGVPVVAVGAQGTLDGVRNGESGFLVAPGDASGLARHAHELLSSSTLHTAFSAGARSFARASTVEGVTARMLDVYAEAFWRASARPWTDRSPDVTARRSTLLFGRRGS</sequence>
<dbReference type="PANTHER" id="PTHR45947:SF3">
    <property type="entry name" value="SULFOQUINOVOSYL TRANSFERASE SQD2"/>
    <property type="match status" value="1"/>
</dbReference>
<dbReference type="RefSeq" id="WP_013555758.1">
    <property type="nucleotide sequence ID" value="NC_014958.1"/>
</dbReference>
<dbReference type="PANTHER" id="PTHR45947">
    <property type="entry name" value="SULFOQUINOVOSYL TRANSFERASE SQD2"/>
    <property type="match status" value="1"/>
</dbReference>
<dbReference type="Pfam" id="PF00534">
    <property type="entry name" value="Glycos_transf_1"/>
    <property type="match status" value="1"/>
</dbReference>
<dbReference type="eggNOG" id="COG0438">
    <property type="taxonomic scope" value="Bacteria"/>
</dbReference>
<organism evidence="3 4">
    <name type="scientific">Deinococcus maricopensis (strain DSM 21211 / LMG 22137 / NRRL B-23946 / LB-34)</name>
    <dbReference type="NCBI Taxonomy" id="709986"/>
    <lineage>
        <taxon>Bacteria</taxon>
        <taxon>Thermotogati</taxon>
        <taxon>Deinococcota</taxon>
        <taxon>Deinococci</taxon>
        <taxon>Deinococcales</taxon>
        <taxon>Deinococcaceae</taxon>
        <taxon>Deinococcus</taxon>
    </lineage>
</organism>
<dbReference type="Proteomes" id="UP000008635">
    <property type="component" value="Chromosome"/>
</dbReference>
<gene>
    <name evidence="3" type="ordered locus">Deima_0594</name>
</gene>
<evidence type="ECO:0000313" key="3">
    <source>
        <dbReference type="EMBL" id="ADV66253.1"/>
    </source>
</evidence>
<keyword evidence="4" id="KW-1185">Reference proteome</keyword>
<dbReference type="InterPro" id="IPR050194">
    <property type="entry name" value="Glycosyltransferase_grp1"/>
</dbReference>
<evidence type="ECO:0000259" key="2">
    <source>
        <dbReference type="Pfam" id="PF13439"/>
    </source>
</evidence>
<dbReference type="Gene3D" id="3.40.50.2000">
    <property type="entry name" value="Glycogen Phosphorylase B"/>
    <property type="match status" value="2"/>
</dbReference>
<dbReference type="OrthoDB" id="9802525at2"/>
<feature type="domain" description="Glycosyltransferase subfamily 4-like N-terminal" evidence="2">
    <location>
        <begin position="18"/>
        <end position="180"/>
    </location>
</feature>
<dbReference type="SUPFAM" id="SSF53756">
    <property type="entry name" value="UDP-Glycosyltransferase/glycogen phosphorylase"/>
    <property type="match status" value="1"/>
</dbReference>
<dbReference type="KEGG" id="dmr:Deima_0594"/>
<reference evidence="4" key="2">
    <citation type="submission" date="2011-01" db="EMBL/GenBank/DDBJ databases">
        <title>The complete genome of Deinococcus maricopensis DSM 21211.</title>
        <authorList>
            <consortium name="US DOE Joint Genome Institute (JGI-PGF)"/>
            <person name="Lucas S."/>
            <person name="Copeland A."/>
            <person name="Lapidus A."/>
            <person name="Goodwin L."/>
            <person name="Pitluck S."/>
            <person name="Kyrpides N."/>
            <person name="Mavromatis K."/>
            <person name="Pagani I."/>
            <person name="Ivanova N."/>
            <person name="Ovchinnikova G."/>
            <person name="Zeytun A."/>
            <person name="Detter J.C."/>
            <person name="Han C."/>
            <person name="Land M."/>
            <person name="Hauser L."/>
            <person name="Markowitz V."/>
            <person name="Cheng J.-F."/>
            <person name="Hugenholtz P."/>
            <person name="Woyke T."/>
            <person name="Wu D."/>
            <person name="Pukall R."/>
            <person name="Gehrich-Schroeter G."/>
            <person name="Brambilla E."/>
            <person name="Klenk H.-P."/>
            <person name="Eisen J.A."/>
        </authorList>
    </citation>
    <scope>NUCLEOTIDE SEQUENCE [LARGE SCALE GENOMIC DNA]</scope>
    <source>
        <strain evidence="4">DSM 21211 / LMG 22137 / NRRL B-23946 / LB-34</strain>
    </source>
</reference>
<feature type="domain" description="Glycosyl transferase family 1" evidence="1">
    <location>
        <begin position="194"/>
        <end position="350"/>
    </location>
</feature>
<accession>E8U5B4</accession>
<dbReference type="Pfam" id="PF13439">
    <property type="entry name" value="Glyco_transf_4"/>
    <property type="match status" value="1"/>
</dbReference>
<name>E8U5B4_DEIML</name>
<dbReference type="STRING" id="709986.Deima_0594"/>
<proteinExistence type="predicted"/>
<dbReference type="AlphaFoldDB" id="E8U5B4"/>
<dbReference type="InterPro" id="IPR028098">
    <property type="entry name" value="Glyco_trans_4-like_N"/>
</dbReference>
<evidence type="ECO:0000259" key="1">
    <source>
        <dbReference type="Pfam" id="PF00534"/>
    </source>
</evidence>
<protein>
    <submittedName>
        <fullName evidence="3">Glycosyl transferase group 1</fullName>
    </submittedName>
</protein>
<dbReference type="GO" id="GO:0016757">
    <property type="term" value="F:glycosyltransferase activity"/>
    <property type="evidence" value="ECO:0007669"/>
    <property type="project" value="InterPro"/>
</dbReference>
<dbReference type="EMBL" id="CP002454">
    <property type="protein sequence ID" value="ADV66253.1"/>
    <property type="molecule type" value="Genomic_DNA"/>
</dbReference>
<keyword evidence="3" id="KW-0808">Transferase</keyword>
<reference evidence="3 4" key="1">
    <citation type="journal article" date="2011" name="Stand. Genomic Sci.">
        <title>Complete genome sequence of Deinococcus maricopensis type strain (LB-34).</title>
        <authorList>
            <person name="Pukall R."/>
            <person name="Zeytun A."/>
            <person name="Lucas S."/>
            <person name="Lapidus A."/>
            <person name="Hammon N."/>
            <person name="Deshpande S."/>
            <person name="Nolan M."/>
            <person name="Cheng J.F."/>
            <person name="Pitluck S."/>
            <person name="Liolios K."/>
            <person name="Pagani I."/>
            <person name="Mikhailova N."/>
            <person name="Ivanova N."/>
            <person name="Mavromatis K."/>
            <person name="Pati A."/>
            <person name="Tapia R."/>
            <person name="Han C."/>
            <person name="Goodwin L."/>
            <person name="Chen A."/>
            <person name="Palaniappan K."/>
            <person name="Land M."/>
            <person name="Hauser L."/>
            <person name="Chang Y.J."/>
            <person name="Jeffries C.D."/>
            <person name="Brambilla E.M."/>
            <person name="Rohde M."/>
            <person name="Goker M."/>
            <person name="Detter J.C."/>
            <person name="Woyke T."/>
            <person name="Bristow J."/>
            <person name="Eisen J.A."/>
            <person name="Markowitz V."/>
            <person name="Hugenholtz P."/>
            <person name="Kyrpides N.C."/>
            <person name="Klenk H.P."/>
        </authorList>
    </citation>
    <scope>NUCLEOTIDE SEQUENCE [LARGE SCALE GENOMIC DNA]</scope>
    <source>
        <strain evidence="4">DSM 21211 / LMG 22137 / NRRL B-23946 / LB-34</strain>
    </source>
</reference>